<dbReference type="CDD" id="cd03419">
    <property type="entry name" value="GRX_GRXh_1_2_like"/>
    <property type="match status" value="1"/>
</dbReference>
<dbReference type="InterPro" id="IPR014025">
    <property type="entry name" value="Glutaredoxin_subgr"/>
</dbReference>
<keyword evidence="6" id="KW-0676">Redox-active center</keyword>
<evidence type="ECO:0000256" key="3">
    <source>
        <dbReference type="ARBA" id="ARBA00022448"/>
    </source>
</evidence>
<reference evidence="9 10" key="1">
    <citation type="submission" date="2014-04" db="EMBL/GenBank/DDBJ databases">
        <title>Evolutionary Origins and Diversification of the Mycorrhizal Mutualists.</title>
        <authorList>
            <consortium name="DOE Joint Genome Institute"/>
            <consortium name="Mycorrhizal Genomics Consortium"/>
            <person name="Kohler A."/>
            <person name="Kuo A."/>
            <person name="Nagy L.G."/>
            <person name="Floudas D."/>
            <person name="Copeland A."/>
            <person name="Barry K.W."/>
            <person name="Cichocki N."/>
            <person name="Veneault-Fourrey C."/>
            <person name="LaButti K."/>
            <person name="Lindquist E.A."/>
            <person name="Lipzen A."/>
            <person name="Lundell T."/>
            <person name="Morin E."/>
            <person name="Murat C."/>
            <person name="Riley R."/>
            <person name="Ohm R."/>
            <person name="Sun H."/>
            <person name="Tunlid A."/>
            <person name="Henrissat B."/>
            <person name="Grigoriev I.V."/>
            <person name="Hibbett D.S."/>
            <person name="Martin F."/>
        </authorList>
    </citation>
    <scope>NUCLEOTIDE SEQUENCE [LARGE SCALE GENOMIC DNA]</scope>
    <source>
        <strain evidence="9 10">Koide BX008</strain>
    </source>
</reference>
<dbReference type="PANTHER" id="PTHR45694">
    <property type="entry name" value="GLUTAREDOXIN 2"/>
    <property type="match status" value="1"/>
</dbReference>
<dbReference type="EMBL" id="KN818222">
    <property type="protein sequence ID" value="KIL71262.1"/>
    <property type="molecule type" value="Genomic_DNA"/>
</dbReference>
<dbReference type="GO" id="GO:0004602">
    <property type="term" value="F:glutathione peroxidase activity"/>
    <property type="evidence" value="ECO:0007669"/>
    <property type="project" value="UniProtKB-EC"/>
</dbReference>
<dbReference type="PRINTS" id="PR00160">
    <property type="entry name" value="GLUTAREDOXIN"/>
</dbReference>
<keyword evidence="10" id="KW-1185">Reference proteome</keyword>
<dbReference type="InterPro" id="IPR011899">
    <property type="entry name" value="Glutaredoxin_euk/vir"/>
</dbReference>
<protein>
    <recommendedName>
        <fullName evidence="2">glutathione peroxidase</fullName>
        <ecNumber evidence="2">1.11.1.9</ecNumber>
    </recommendedName>
</protein>
<dbReference type="Gene3D" id="3.40.30.10">
    <property type="entry name" value="Glutaredoxin"/>
    <property type="match status" value="1"/>
</dbReference>
<dbReference type="GO" id="GO:0005737">
    <property type="term" value="C:cytoplasm"/>
    <property type="evidence" value="ECO:0007669"/>
    <property type="project" value="TreeGrafter"/>
</dbReference>
<comment type="catalytic activity">
    <reaction evidence="1">
        <text>2 glutathione + H2O2 = glutathione disulfide + 2 H2O</text>
        <dbReference type="Rhea" id="RHEA:16833"/>
        <dbReference type="ChEBI" id="CHEBI:15377"/>
        <dbReference type="ChEBI" id="CHEBI:16240"/>
        <dbReference type="ChEBI" id="CHEBI:57925"/>
        <dbReference type="ChEBI" id="CHEBI:58297"/>
        <dbReference type="EC" id="1.11.1.9"/>
    </reaction>
</comment>
<dbReference type="SUPFAM" id="SSF52833">
    <property type="entry name" value="Thioredoxin-like"/>
    <property type="match status" value="1"/>
</dbReference>
<dbReference type="PANTHER" id="PTHR45694:SF18">
    <property type="entry name" value="GLUTAREDOXIN-1-RELATED"/>
    <property type="match status" value="1"/>
</dbReference>
<dbReference type="PROSITE" id="PS00195">
    <property type="entry name" value="GLUTAREDOXIN_1"/>
    <property type="match status" value="1"/>
</dbReference>
<evidence type="ECO:0000256" key="5">
    <source>
        <dbReference type="ARBA" id="ARBA00023157"/>
    </source>
</evidence>
<dbReference type="GO" id="GO:0015038">
    <property type="term" value="F:glutathione disulfide oxidoreductase activity"/>
    <property type="evidence" value="ECO:0007669"/>
    <property type="project" value="TreeGrafter"/>
</dbReference>
<evidence type="ECO:0000313" key="10">
    <source>
        <dbReference type="Proteomes" id="UP000054549"/>
    </source>
</evidence>
<dbReference type="FunFam" id="3.40.30.10:FF:000026">
    <property type="entry name" value="Glutaredoxin 2"/>
    <property type="match status" value="1"/>
</dbReference>
<proteinExistence type="predicted"/>
<dbReference type="NCBIfam" id="TIGR02180">
    <property type="entry name" value="GRX_euk"/>
    <property type="match status" value="1"/>
</dbReference>
<dbReference type="EC" id="1.11.1.9" evidence="2"/>
<evidence type="ECO:0000313" key="9">
    <source>
        <dbReference type="EMBL" id="KIL71262.1"/>
    </source>
</evidence>
<dbReference type="Pfam" id="PF00462">
    <property type="entry name" value="Glutaredoxin"/>
    <property type="match status" value="1"/>
</dbReference>
<dbReference type="InterPro" id="IPR036249">
    <property type="entry name" value="Thioredoxin-like_sf"/>
</dbReference>
<organism evidence="9 10">
    <name type="scientific">Amanita muscaria (strain Koide BX008)</name>
    <dbReference type="NCBI Taxonomy" id="946122"/>
    <lineage>
        <taxon>Eukaryota</taxon>
        <taxon>Fungi</taxon>
        <taxon>Dikarya</taxon>
        <taxon>Basidiomycota</taxon>
        <taxon>Agaricomycotina</taxon>
        <taxon>Agaricomycetes</taxon>
        <taxon>Agaricomycetidae</taxon>
        <taxon>Agaricales</taxon>
        <taxon>Pluteineae</taxon>
        <taxon>Amanitaceae</taxon>
        <taxon>Amanita</taxon>
    </lineage>
</organism>
<keyword evidence="3" id="KW-0813">Transport</keyword>
<evidence type="ECO:0000256" key="6">
    <source>
        <dbReference type="ARBA" id="ARBA00023284"/>
    </source>
</evidence>
<dbReference type="FunCoup" id="A0A0C2XA48">
    <property type="interactions" value="253"/>
</dbReference>
<dbReference type="OrthoDB" id="418495at2759"/>
<dbReference type="PROSITE" id="PS51354">
    <property type="entry name" value="GLUTAREDOXIN_2"/>
    <property type="match status" value="1"/>
</dbReference>
<dbReference type="STRING" id="946122.A0A0C2XA48"/>
<dbReference type="InParanoid" id="A0A0C2XA48"/>
<feature type="domain" description="Glutaredoxin" evidence="8">
    <location>
        <begin position="15"/>
        <end position="79"/>
    </location>
</feature>
<name>A0A0C2XA48_AMAMK</name>
<keyword evidence="4" id="KW-0249">Electron transport</keyword>
<evidence type="ECO:0000256" key="7">
    <source>
        <dbReference type="ARBA" id="ARBA00035808"/>
    </source>
</evidence>
<dbReference type="Proteomes" id="UP000054549">
    <property type="component" value="Unassembled WGS sequence"/>
</dbReference>
<dbReference type="GO" id="GO:0004364">
    <property type="term" value="F:glutathione transferase activity"/>
    <property type="evidence" value="ECO:0007669"/>
    <property type="project" value="UniProtKB-EC"/>
</dbReference>
<evidence type="ECO:0000256" key="2">
    <source>
        <dbReference type="ARBA" id="ARBA00012310"/>
    </source>
</evidence>
<evidence type="ECO:0000256" key="1">
    <source>
        <dbReference type="ARBA" id="ARBA00000217"/>
    </source>
</evidence>
<dbReference type="GO" id="GO:0034599">
    <property type="term" value="P:cellular response to oxidative stress"/>
    <property type="evidence" value="ECO:0007669"/>
    <property type="project" value="TreeGrafter"/>
</dbReference>
<comment type="catalytic activity">
    <reaction evidence="7">
        <text>1-chloro-2,4-dinitrobenzene + glutathione = 2,4-dinitrophenyl-S-glutathione + chloride + H(+)</text>
        <dbReference type="Rhea" id="RHEA:51220"/>
        <dbReference type="ChEBI" id="CHEBI:15378"/>
        <dbReference type="ChEBI" id="CHEBI:17996"/>
        <dbReference type="ChEBI" id="CHEBI:34718"/>
        <dbReference type="ChEBI" id="CHEBI:57925"/>
        <dbReference type="ChEBI" id="CHEBI:133977"/>
        <dbReference type="EC" id="2.5.1.18"/>
    </reaction>
</comment>
<dbReference type="InterPro" id="IPR011767">
    <property type="entry name" value="GLR_AS"/>
</dbReference>
<dbReference type="GO" id="GO:0005634">
    <property type="term" value="C:nucleus"/>
    <property type="evidence" value="ECO:0007669"/>
    <property type="project" value="TreeGrafter"/>
</dbReference>
<evidence type="ECO:0000259" key="8">
    <source>
        <dbReference type="Pfam" id="PF00462"/>
    </source>
</evidence>
<dbReference type="AlphaFoldDB" id="A0A0C2XA48"/>
<evidence type="ECO:0000256" key="4">
    <source>
        <dbReference type="ARBA" id="ARBA00022982"/>
    </source>
</evidence>
<gene>
    <name evidence="9" type="ORF">M378DRAFT_174631</name>
</gene>
<dbReference type="InterPro" id="IPR002109">
    <property type="entry name" value="Glutaredoxin"/>
</dbReference>
<dbReference type="HOGENOM" id="CLU_026126_7_2_1"/>
<accession>A0A0C2XA48</accession>
<keyword evidence="5" id="KW-1015">Disulfide bond</keyword>
<sequence length="100" mass="11320">MSSVKDLNTITNHRVVIFSKSYCPYCKRAKAIFASEYKDEKPEVLELDERDDGEAIQKYLVEKTKQRTVPNVFVTQKHIGGSDDLVVANDSGELQRLLSA</sequence>